<feature type="transmembrane region" description="Helical" evidence="1">
    <location>
        <begin position="106"/>
        <end position="126"/>
    </location>
</feature>
<dbReference type="Pfam" id="PF20332">
    <property type="entry name" value="DUF6627"/>
    <property type="match status" value="1"/>
</dbReference>
<evidence type="ECO:0000313" key="2">
    <source>
        <dbReference type="EMBL" id="NOT32861.1"/>
    </source>
</evidence>
<keyword evidence="1" id="KW-0812">Transmembrane</keyword>
<dbReference type="NCBIfam" id="NF033919">
    <property type="entry name" value="PA2779_fam"/>
    <property type="match status" value="1"/>
</dbReference>
<proteinExistence type="predicted"/>
<dbReference type="AlphaFoldDB" id="A0A849SEE4"/>
<keyword evidence="1" id="KW-0472">Membrane</keyword>
<name>A0A849SEE4_UNCEI</name>
<evidence type="ECO:0000256" key="1">
    <source>
        <dbReference type="SAM" id="Phobius"/>
    </source>
</evidence>
<dbReference type="InterPro" id="IPR046735">
    <property type="entry name" value="PA2779-like"/>
</dbReference>
<comment type="caution">
    <text evidence="2">The sequence shown here is derived from an EMBL/GenBank/DDBJ whole genome shotgun (WGS) entry which is preliminary data.</text>
</comment>
<reference evidence="2 3" key="1">
    <citation type="submission" date="2020-04" db="EMBL/GenBank/DDBJ databases">
        <title>Metagenomic profiling of ammonia- and methane-oxidizing microorganisms in a Dutch drinking water treatment plant.</title>
        <authorList>
            <person name="Poghosyan L."/>
            <person name="Leucker S."/>
        </authorList>
    </citation>
    <scope>NUCLEOTIDE SEQUENCE [LARGE SCALE GENOMIC DNA]</scope>
    <source>
        <strain evidence="2">S-RSF-IL-03</strain>
    </source>
</reference>
<keyword evidence="1" id="KW-1133">Transmembrane helix</keyword>
<gene>
    <name evidence="2" type="ORF">HOP12_01690</name>
</gene>
<organism evidence="2 3">
    <name type="scientific">Eiseniibacteriota bacterium</name>
    <dbReference type="NCBI Taxonomy" id="2212470"/>
    <lineage>
        <taxon>Bacteria</taxon>
        <taxon>Candidatus Eiseniibacteriota</taxon>
    </lineage>
</organism>
<evidence type="ECO:0000313" key="3">
    <source>
        <dbReference type="Proteomes" id="UP000580839"/>
    </source>
</evidence>
<feature type="transmembrane region" description="Helical" evidence="1">
    <location>
        <begin position="12"/>
        <end position="33"/>
    </location>
</feature>
<accession>A0A849SEE4</accession>
<protein>
    <submittedName>
        <fullName evidence="2">PA2779 family protein</fullName>
    </submittedName>
</protein>
<sequence>MNRFNGTLRIWTAMVLILSMTALNLGTATAGLAPSTRSGETSVSSERDADMLMAQRALEHKVVAQKLRDYGVSADAAQLKLASMSDQDLHHLASASKGLPSGGDGTGAIIGVLIVVILVIVVIRLMHHDVVIR</sequence>
<dbReference type="Proteomes" id="UP000580839">
    <property type="component" value="Unassembled WGS sequence"/>
</dbReference>
<dbReference type="EMBL" id="JABFRW010000019">
    <property type="protein sequence ID" value="NOT32861.1"/>
    <property type="molecule type" value="Genomic_DNA"/>
</dbReference>